<dbReference type="NCBIfam" id="TIGR01571">
    <property type="entry name" value="A_thal_Cys_rich"/>
    <property type="match status" value="1"/>
</dbReference>
<reference evidence="2 3" key="1">
    <citation type="journal article" date="2020" name="Mol. Plant">
        <title>The Chromosome-Based Rubber Tree Genome Provides New Insights into Spurge Genome Evolution and Rubber Biosynthesis.</title>
        <authorList>
            <person name="Liu J."/>
            <person name="Shi C."/>
            <person name="Shi C.C."/>
            <person name="Li W."/>
            <person name="Zhang Q.J."/>
            <person name="Zhang Y."/>
            <person name="Li K."/>
            <person name="Lu H.F."/>
            <person name="Shi C."/>
            <person name="Zhu S.T."/>
            <person name="Xiao Z.Y."/>
            <person name="Nan H."/>
            <person name="Yue Y."/>
            <person name="Zhu X.G."/>
            <person name="Wu Y."/>
            <person name="Hong X.N."/>
            <person name="Fan G.Y."/>
            <person name="Tong Y."/>
            <person name="Zhang D."/>
            <person name="Mao C.L."/>
            <person name="Liu Y.L."/>
            <person name="Hao S.J."/>
            <person name="Liu W.Q."/>
            <person name="Lv M.Q."/>
            <person name="Zhang H.B."/>
            <person name="Liu Y."/>
            <person name="Hu-Tang G.R."/>
            <person name="Wang J.P."/>
            <person name="Wang J.H."/>
            <person name="Sun Y.H."/>
            <person name="Ni S.B."/>
            <person name="Chen W.B."/>
            <person name="Zhang X.C."/>
            <person name="Jiao Y.N."/>
            <person name="Eichler E.E."/>
            <person name="Li G.H."/>
            <person name="Liu X."/>
            <person name="Gao L.Z."/>
        </authorList>
    </citation>
    <scope>NUCLEOTIDE SEQUENCE [LARGE SCALE GENOMIC DNA]</scope>
    <source>
        <strain evidence="3">cv. GT1</strain>
        <tissue evidence="2">Leaf</tissue>
    </source>
</reference>
<comment type="caution">
    <text evidence="2">The sequence shown here is derived from an EMBL/GenBank/DDBJ whole genome shotgun (WGS) entry which is preliminary data.</text>
</comment>
<accession>A0A6A6LSS3</accession>
<dbReference type="Proteomes" id="UP000467840">
    <property type="component" value="Chromosome 16"/>
</dbReference>
<evidence type="ECO:0000256" key="1">
    <source>
        <dbReference type="SAM" id="MobiDB-lite"/>
    </source>
</evidence>
<dbReference type="PANTHER" id="PTHR15907">
    <property type="entry name" value="DUF614 FAMILY PROTEIN-RELATED"/>
    <property type="match status" value="1"/>
</dbReference>
<proteinExistence type="predicted"/>
<dbReference type="EMBL" id="JAAGAX010000009">
    <property type="protein sequence ID" value="KAF2303537.1"/>
    <property type="molecule type" value="Genomic_DNA"/>
</dbReference>
<evidence type="ECO:0000313" key="3">
    <source>
        <dbReference type="Proteomes" id="UP000467840"/>
    </source>
</evidence>
<feature type="compositionally biased region" description="Polar residues" evidence="1">
    <location>
        <begin position="179"/>
        <end position="209"/>
    </location>
</feature>
<keyword evidence="3" id="KW-1185">Reference proteome</keyword>
<dbReference type="AlphaFoldDB" id="A0A6A6LSS3"/>
<protein>
    <recommendedName>
        <fullName evidence="4">Cell number regulator 6</fullName>
    </recommendedName>
</protein>
<evidence type="ECO:0008006" key="4">
    <source>
        <dbReference type="Google" id="ProtNLM"/>
    </source>
</evidence>
<evidence type="ECO:0000313" key="2">
    <source>
        <dbReference type="EMBL" id="KAF2303537.1"/>
    </source>
</evidence>
<organism evidence="2 3">
    <name type="scientific">Hevea brasiliensis</name>
    <name type="common">Para rubber tree</name>
    <name type="synonym">Siphonia brasiliensis</name>
    <dbReference type="NCBI Taxonomy" id="3981"/>
    <lineage>
        <taxon>Eukaryota</taxon>
        <taxon>Viridiplantae</taxon>
        <taxon>Streptophyta</taxon>
        <taxon>Embryophyta</taxon>
        <taxon>Tracheophyta</taxon>
        <taxon>Spermatophyta</taxon>
        <taxon>Magnoliopsida</taxon>
        <taxon>eudicotyledons</taxon>
        <taxon>Gunneridae</taxon>
        <taxon>Pentapetalae</taxon>
        <taxon>rosids</taxon>
        <taxon>fabids</taxon>
        <taxon>Malpighiales</taxon>
        <taxon>Euphorbiaceae</taxon>
        <taxon>Crotonoideae</taxon>
        <taxon>Micrandreae</taxon>
        <taxon>Hevea</taxon>
    </lineage>
</organism>
<gene>
    <name evidence="2" type="ORF">GH714_019044</name>
</gene>
<name>A0A6A6LSS3_HEVBR</name>
<sequence length="209" mass="23084">MADGNAQSRYVKLTKDQVPTEDITPGELNQPIPVPELIIHRCAECGQALPESYEPPADEDWTTGICGCADDSESCWTGLFCPCGLALAAATLFFHGIDPKTSFLICEGLLFTWWMCGIYTGLFRQSLQKHIILRIPCDPCMVHCCMHWCALCQEHREMKNHLSENAAMQMTVVNPPPAQQMNSGGSQESASDDQSTRNGAHTNLEIQPL</sequence>
<feature type="region of interest" description="Disordered" evidence="1">
    <location>
        <begin position="174"/>
        <end position="209"/>
    </location>
</feature>
<dbReference type="Pfam" id="PF04749">
    <property type="entry name" value="PLAC8"/>
    <property type="match status" value="1"/>
</dbReference>
<dbReference type="InterPro" id="IPR006461">
    <property type="entry name" value="PLAC_motif_containing"/>
</dbReference>